<comment type="caution">
    <text evidence="2">The sequence shown here is derived from an EMBL/GenBank/DDBJ whole genome shotgun (WGS) entry which is preliminary data.</text>
</comment>
<dbReference type="GO" id="GO:0016410">
    <property type="term" value="F:N-acyltransferase activity"/>
    <property type="evidence" value="ECO:0007669"/>
    <property type="project" value="TreeGrafter"/>
</dbReference>
<dbReference type="GeneID" id="81444878"/>
<dbReference type="Pfam" id="PF13523">
    <property type="entry name" value="Acetyltransf_8"/>
    <property type="match status" value="1"/>
</dbReference>
<dbReference type="Proteomes" id="UP001147782">
    <property type="component" value="Unassembled WGS sequence"/>
</dbReference>
<evidence type="ECO:0000256" key="1">
    <source>
        <dbReference type="ARBA" id="ARBA00009893"/>
    </source>
</evidence>
<name>A0A9W9UR16_9EURO</name>
<evidence type="ECO:0000313" key="3">
    <source>
        <dbReference type="Proteomes" id="UP001147782"/>
    </source>
</evidence>
<dbReference type="OrthoDB" id="448427at2759"/>
<proteinExistence type="inferred from homology"/>
<dbReference type="RefSeq" id="XP_056548922.1">
    <property type="nucleotide sequence ID" value="XM_056705699.1"/>
</dbReference>
<dbReference type="Gene3D" id="3.40.630.30">
    <property type="match status" value="1"/>
</dbReference>
<dbReference type="PANTHER" id="PTHR31438">
    <property type="entry name" value="LYSINE N-ACYLTRANSFERASE C17G9.06C-RELATED"/>
    <property type="match status" value="1"/>
</dbReference>
<dbReference type="InterPro" id="IPR016181">
    <property type="entry name" value="Acyl_CoA_acyltransferase"/>
</dbReference>
<reference evidence="2" key="1">
    <citation type="submission" date="2022-11" db="EMBL/GenBank/DDBJ databases">
        <authorList>
            <person name="Petersen C."/>
        </authorList>
    </citation>
    <scope>NUCLEOTIDE SEQUENCE</scope>
    <source>
        <strain evidence="2">IBT 29864</strain>
    </source>
</reference>
<accession>A0A9W9UR16</accession>
<dbReference type="PANTHER" id="PTHR31438:SF1">
    <property type="entry name" value="LYSINE N-ACYLTRANSFERASE C17G9.06C-RELATED"/>
    <property type="match status" value="1"/>
</dbReference>
<evidence type="ECO:0000313" key="2">
    <source>
        <dbReference type="EMBL" id="KAJ5354353.1"/>
    </source>
</evidence>
<protein>
    <submittedName>
        <fullName evidence="2">Uncharacterized protein</fullName>
    </submittedName>
</protein>
<keyword evidence="3" id="KW-1185">Reference proteome</keyword>
<reference evidence="2" key="2">
    <citation type="journal article" date="2023" name="IMA Fungus">
        <title>Comparative genomic study of the Penicillium genus elucidates a diverse pangenome and 15 lateral gene transfer events.</title>
        <authorList>
            <person name="Petersen C."/>
            <person name="Sorensen T."/>
            <person name="Nielsen M.R."/>
            <person name="Sondergaard T.E."/>
            <person name="Sorensen J.L."/>
            <person name="Fitzpatrick D.A."/>
            <person name="Frisvad J.C."/>
            <person name="Nielsen K.L."/>
        </authorList>
    </citation>
    <scope>NUCLEOTIDE SEQUENCE</scope>
    <source>
        <strain evidence="2">IBT 29864</strain>
    </source>
</reference>
<dbReference type="EMBL" id="JAPZBS010000011">
    <property type="protein sequence ID" value="KAJ5354353.1"/>
    <property type="molecule type" value="Genomic_DNA"/>
</dbReference>
<dbReference type="AlphaFoldDB" id="A0A9W9UR16"/>
<dbReference type="SUPFAM" id="SSF55729">
    <property type="entry name" value="Acyl-CoA N-acyltransferases (Nat)"/>
    <property type="match status" value="1"/>
</dbReference>
<comment type="similarity">
    <text evidence="1">Belongs to the lysine N-acyltransferase MbtK family.</text>
</comment>
<gene>
    <name evidence="2" type="ORF">N7496_012786</name>
</gene>
<sequence length="310" mass="35506">MQKLKRIGLIATTDPSVGSQRAFWQLDPGIYLFTLDPPRFSVGDNEAWACLPSLDAFGRGFPFGAGPNTSGTFIPSYYPPIPLQYKFTDGIRYPIRPRAPRQGEVFYTRFIPSGGENITFRVPLFLMESLTSLYSTTTQLSKRSGPNLCLDPELMNDLKLLHRWMNQSQTHTSLRENLKTCMSSKSSFPVLAYWGTTPVGFLEIFWVLEDRHGRLRGKVEDWDRGFRFFIGDDDFNGLDNLVLFLSSVVHYCLLCDQRTSSVLVEVKADNERFISSLRDIGFFRESEVYVSQEHAVIMKIKRSFWVAPYT</sequence>
<organism evidence="2 3">
    <name type="scientific">Penicillium cataractarum</name>
    <dbReference type="NCBI Taxonomy" id="2100454"/>
    <lineage>
        <taxon>Eukaryota</taxon>
        <taxon>Fungi</taxon>
        <taxon>Dikarya</taxon>
        <taxon>Ascomycota</taxon>
        <taxon>Pezizomycotina</taxon>
        <taxon>Eurotiomycetes</taxon>
        <taxon>Eurotiomycetidae</taxon>
        <taxon>Eurotiales</taxon>
        <taxon>Aspergillaceae</taxon>
        <taxon>Penicillium</taxon>
    </lineage>
</organism>